<evidence type="ECO:0000256" key="3">
    <source>
        <dbReference type="ARBA" id="ARBA00012584"/>
    </source>
</evidence>
<gene>
    <name evidence="15" type="ORF">PFL1_02510</name>
</gene>
<evidence type="ECO:0000256" key="2">
    <source>
        <dbReference type="ARBA" id="ARBA00007663"/>
    </source>
</evidence>
<evidence type="ECO:0000256" key="6">
    <source>
        <dbReference type="ARBA" id="ARBA00022679"/>
    </source>
</evidence>
<evidence type="ECO:0000256" key="7">
    <source>
        <dbReference type="ARBA" id="ARBA00022694"/>
    </source>
</evidence>
<evidence type="ECO:0000256" key="5">
    <source>
        <dbReference type="ARBA" id="ARBA00022490"/>
    </source>
</evidence>
<feature type="domain" description="YrdC-like" evidence="14">
    <location>
        <begin position="70"/>
        <end position="285"/>
    </location>
</feature>
<evidence type="ECO:0000256" key="8">
    <source>
        <dbReference type="ARBA" id="ARBA00022695"/>
    </source>
</evidence>
<evidence type="ECO:0000256" key="13">
    <source>
        <dbReference type="SAM" id="MobiDB-lite"/>
    </source>
</evidence>
<proteinExistence type="inferred from homology"/>
<dbReference type="GO" id="GO:0000049">
    <property type="term" value="F:tRNA binding"/>
    <property type="evidence" value="ECO:0007669"/>
    <property type="project" value="TreeGrafter"/>
</dbReference>
<dbReference type="GO" id="GO:0005737">
    <property type="term" value="C:cytoplasm"/>
    <property type="evidence" value="ECO:0007669"/>
    <property type="project" value="UniProtKB-SubCell"/>
</dbReference>
<dbReference type="RefSeq" id="XP_007878218.1">
    <property type="nucleotide sequence ID" value="XM_007880027.1"/>
</dbReference>
<organism evidence="15 16">
    <name type="scientific">Pseudozyma flocculosa PF-1</name>
    <dbReference type="NCBI Taxonomy" id="1277687"/>
    <lineage>
        <taxon>Eukaryota</taxon>
        <taxon>Fungi</taxon>
        <taxon>Dikarya</taxon>
        <taxon>Basidiomycota</taxon>
        <taxon>Ustilaginomycotina</taxon>
        <taxon>Ustilaginomycetes</taxon>
        <taxon>Ustilaginales</taxon>
        <taxon>Ustilaginaceae</taxon>
        <taxon>Pseudozyma</taxon>
    </lineage>
</organism>
<dbReference type="InterPro" id="IPR006070">
    <property type="entry name" value="Sua5-like_dom"/>
</dbReference>
<evidence type="ECO:0000259" key="14">
    <source>
        <dbReference type="PROSITE" id="PS51163"/>
    </source>
</evidence>
<keyword evidence="9" id="KW-0547">Nucleotide-binding</keyword>
<dbReference type="HOGENOM" id="CLU_031397_0_0_1"/>
<keyword evidence="7" id="KW-0819">tRNA processing</keyword>
<evidence type="ECO:0000313" key="16">
    <source>
        <dbReference type="Proteomes" id="UP000053664"/>
    </source>
</evidence>
<dbReference type="eggNOG" id="KOG3051">
    <property type="taxonomic scope" value="Eukaryota"/>
</dbReference>
<name>A0A061HA92_9BASI</name>
<dbReference type="InterPro" id="IPR038385">
    <property type="entry name" value="Sua5/YwlC_C"/>
</dbReference>
<dbReference type="KEGG" id="pfp:PFL1_02510"/>
<evidence type="ECO:0000256" key="4">
    <source>
        <dbReference type="ARBA" id="ARBA00015492"/>
    </source>
</evidence>
<feature type="region of interest" description="Disordered" evidence="13">
    <location>
        <begin position="23"/>
        <end position="58"/>
    </location>
</feature>
<dbReference type="Gene3D" id="3.40.50.11030">
    <property type="entry name" value="Threonylcarbamoyl-AMP synthase, C-terminal domain"/>
    <property type="match status" value="1"/>
</dbReference>
<keyword evidence="10" id="KW-0067">ATP-binding</keyword>
<evidence type="ECO:0000256" key="12">
    <source>
        <dbReference type="ARBA" id="ARBA00048366"/>
    </source>
</evidence>
<comment type="subcellular location">
    <subcellularLocation>
        <location evidence="1">Cytoplasm</location>
    </subcellularLocation>
</comment>
<dbReference type="InterPro" id="IPR050156">
    <property type="entry name" value="TC-AMP_synthase_SUA5"/>
</dbReference>
<keyword evidence="5" id="KW-0963">Cytoplasm</keyword>
<evidence type="ECO:0000256" key="1">
    <source>
        <dbReference type="ARBA" id="ARBA00004496"/>
    </source>
</evidence>
<dbReference type="EMBL" id="KE361629">
    <property type="protein sequence ID" value="EPQ29837.1"/>
    <property type="molecule type" value="Genomic_DNA"/>
</dbReference>
<evidence type="ECO:0000256" key="10">
    <source>
        <dbReference type="ARBA" id="ARBA00022840"/>
    </source>
</evidence>
<dbReference type="PANTHER" id="PTHR17490:SF16">
    <property type="entry name" value="THREONYLCARBAMOYL-AMP SYNTHASE"/>
    <property type="match status" value="1"/>
</dbReference>
<dbReference type="Pfam" id="PF03481">
    <property type="entry name" value="Sua5_C"/>
    <property type="match status" value="1"/>
</dbReference>
<dbReference type="GO" id="GO:0008033">
    <property type="term" value="P:tRNA processing"/>
    <property type="evidence" value="ECO:0007669"/>
    <property type="project" value="UniProtKB-KW"/>
</dbReference>
<dbReference type="InterPro" id="IPR005145">
    <property type="entry name" value="Sua5_C"/>
</dbReference>
<dbReference type="Gene3D" id="3.90.870.10">
    <property type="entry name" value="DHBP synthase"/>
    <property type="match status" value="1"/>
</dbReference>
<dbReference type="PANTHER" id="PTHR17490">
    <property type="entry name" value="SUA5"/>
    <property type="match status" value="1"/>
</dbReference>
<dbReference type="InterPro" id="IPR017945">
    <property type="entry name" value="DHBP_synth_RibB-like_a/b_dom"/>
</dbReference>
<comment type="catalytic activity">
    <reaction evidence="12">
        <text>L-threonine + hydrogencarbonate + ATP = L-threonylcarbamoyladenylate + diphosphate + H2O</text>
        <dbReference type="Rhea" id="RHEA:36407"/>
        <dbReference type="ChEBI" id="CHEBI:15377"/>
        <dbReference type="ChEBI" id="CHEBI:17544"/>
        <dbReference type="ChEBI" id="CHEBI:30616"/>
        <dbReference type="ChEBI" id="CHEBI:33019"/>
        <dbReference type="ChEBI" id="CHEBI:57926"/>
        <dbReference type="ChEBI" id="CHEBI:73682"/>
        <dbReference type="EC" id="2.7.7.87"/>
    </reaction>
</comment>
<dbReference type="AlphaFoldDB" id="A0A061HA92"/>
<dbReference type="EC" id="2.7.7.87" evidence="3"/>
<dbReference type="GO" id="GO:0061710">
    <property type="term" value="F:L-threonylcarbamoyladenylate synthase"/>
    <property type="evidence" value="ECO:0007669"/>
    <property type="project" value="UniProtKB-EC"/>
</dbReference>
<dbReference type="GeneID" id="19316630"/>
<feature type="compositionally biased region" description="Polar residues" evidence="13">
    <location>
        <begin position="446"/>
        <end position="458"/>
    </location>
</feature>
<dbReference type="GO" id="GO:0006450">
    <property type="term" value="P:regulation of translational fidelity"/>
    <property type="evidence" value="ECO:0007669"/>
    <property type="project" value="TreeGrafter"/>
</dbReference>
<dbReference type="Proteomes" id="UP000053664">
    <property type="component" value="Unassembled WGS sequence"/>
</dbReference>
<keyword evidence="6" id="KW-0808">Transferase</keyword>
<evidence type="ECO:0000256" key="9">
    <source>
        <dbReference type="ARBA" id="ARBA00022741"/>
    </source>
</evidence>
<evidence type="ECO:0000256" key="11">
    <source>
        <dbReference type="ARBA" id="ARBA00029774"/>
    </source>
</evidence>
<sequence>MSDAECYDRLGYPDRTFETEILPCDPSSSISFREGRTGSNGSSGGASASTASGREPLRHARPEIGSTTTQESLATAAQHLQRGQAVAFPTETVYGLAASALDQSAASKIYAAKKRPADNPLIVHVSDLDMLERLLPDDYRPGPVYAALMQQFWPGALTFLFPVSMQRPKVPSVITCGQPSVAVRMPSHPIARALIALSGLPLAAPSANASGRPSPTTAAHVMRDLGGELDAEALSKAGFTAQEGQPLGRLKYILDGGPSDVGLESTVVDGISTPGELRVLRPGGITVEQISDVLRQAGLLRIGEGGGEDPQAVRLRVYGKDLARSAEQESNPTTPGMKYRHYSPTARVVMLLPSRLLAAAFEGEGDKGETSNRSAAARQVVDSLEAPTSARQARTFPEIVEAQIAKTGLARSDRGGVDGTRQEPVRIGIMMSNDSDLARWVHRASSRASQPEAPSSDAQPAVHPHLLPPLTFSTLAGVEVQPFDLGPTERGEVYAQRMFDGLRTLDEGPLVRGPRCDLIFVEALHDDGVGLAVMNRLKKASSESVVVDC</sequence>
<dbReference type="Pfam" id="PF01300">
    <property type="entry name" value="Sua5_yciO_yrdC"/>
    <property type="match status" value="1"/>
</dbReference>
<dbReference type="GO" id="GO:0003725">
    <property type="term" value="F:double-stranded RNA binding"/>
    <property type="evidence" value="ECO:0007669"/>
    <property type="project" value="InterPro"/>
</dbReference>
<dbReference type="SUPFAM" id="SSF55821">
    <property type="entry name" value="YrdC/RibB"/>
    <property type="match status" value="1"/>
</dbReference>
<feature type="compositionally biased region" description="Low complexity" evidence="13">
    <location>
        <begin position="37"/>
        <end position="54"/>
    </location>
</feature>
<evidence type="ECO:0000313" key="15">
    <source>
        <dbReference type="EMBL" id="EPQ29837.1"/>
    </source>
</evidence>
<reference evidence="15 16" key="1">
    <citation type="journal article" date="2013" name="Plant Cell">
        <title>The transition from a phytopathogenic smut ancestor to an anamorphic biocontrol agent deciphered by comparative whole-genome analysis.</title>
        <authorList>
            <person name="Lefebvre F."/>
            <person name="Joly D.L."/>
            <person name="Labbe C."/>
            <person name="Teichmann B."/>
            <person name="Linning R."/>
            <person name="Belzile F."/>
            <person name="Bakkeren G."/>
            <person name="Belanger R.R."/>
        </authorList>
    </citation>
    <scope>NUCLEOTIDE SEQUENCE [LARGE SCALE GENOMIC DNA]</scope>
    <source>
        <strain evidence="15 16">PF-1</strain>
    </source>
</reference>
<protein>
    <recommendedName>
        <fullName evidence="4">Threonylcarbamoyl-AMP synthase</fullName>
        <ecNumber evidence="3">2.7.7.87</ecNumber>
    </recommendedName>
    <alternativeName>
        <fullName evidence="11">L-threonylcarbamoyladenylate synthase</fullName>
    </alternativeName>
</protein>
<feature type="region of interest" description="Disordered" evidence="13">
    <location>
        <begin position="443"/>
        <end position="465"/>
    </location>
</feature>
<dbReference type="NCBIfam" id="TIGR00057">
    <property type="entry name" value="L-threonylcarbamoyladenylate synthase"/>
    <property type="match status" value="1"/>
</dbReference>
<accession>A0A061HA92</accession>
<keyword evidence="8" id="KW-0548">Nucleotidyltransferase</keyword>
<dbReference type="PROSITE" id="PS51163">
    <property type="entry name" value="YRDC"/>
    <property type="match status" value="1"/>
</dbReference>
<dbReference type="OrthoDB" id="412787at2759"/>
<dbReference type="GO" id="GO:0005524">
    <property type="term" value="F:ATP binding"/>
    <property type="evidence" value="ECO:0007669"/>
    <property type="project" value="UniProtKB-KW"/>
</dbReference>
<comment type="similarity">
    <text evidence="2">Belongs to the SUA5 family.</text>
</comment>